<evidence type="ECO:0000313" key="12">
    <source>
        <dbReference type="Proteomes" id="UP001187471"/>
    </source>
</evidence>
<feature type="domain" description="Disease resistance N-terminal" evidence="8">
    <location>
        <begin position="5"/>
        <end position="94"/>
    </location>
</feature>
<evidence type="ECO:0000256" key="3">
    <source>
        <dbReference type="ARBA" id="ARBA00022737"/>
    </source>
</evidence>
<dbReference type="Gene3D" id="3.80.10.10">
    <property type="entry name" value="Ribonuclease Inhibitor"/>
    <property type="match status" value="1"/>
</dbReference>
<dbReference type="EMBL" id="JAVXUO010000806">
    <property type="protein sequence ID" value="KAK2988887.1"/>
    <property type="molecule type" value="Genomic_DNA"/>
</dbReference>
<evidence type="ECO:0000256" key="1">
    <source>
        <dbReference type="ARBA" id="ARBA00008894"/>
    </source>
</evidence>
<dbReference type="InterPro" id="IPR041118">
    <property type="entry name" value="Rx_N"/>
</dbReference>
<dbReference type="PRINTS" id="PR00364">
    <property type="entry name" value="DISEASERSIST"/>
</dbReference>
<dbReference type="Proteomes" id="UP001187471">
    <property type="component" value="Unassembled WGS sequence"/>
</dbReference>
<keyword evidence="3" id="KW-0677">Repeat</keyword>
<dbReference type="AlphaFoldDB" id="A0AA88RML6"/>
<dbReference type="PANTHER" id="PTHR23155">
    <property type="entry name" value="DISEASE RESISTANCE PROTEIN RP"/>
    <property type="match status" value="1"/>
</dbReference>
<name>A0AA88RML6_9ASTE</name>
<dbReference type="CDD" id="cd14798">
    <property type="entry name" value="RX-CC_like"/>
    <property type="match status" value="1"/>
</dbReference>
<dbReference type="Gene3D" id="1.20.5.4130">
    <property type="match status" value="1"/>
</dbReference>
<dbReference type="InterPro" id="IPR032675">
    <property type="entry name" value="LRR_dom_sf"/>
</dbReference>
<evidence type="ECO:0000313" key="11">
    <source>
        <dbReference type="EMBL" id="KAK2988887.1"/>
    </source>
</evidence>
<dbReference type="InterPro" id="IPR042197">
    <property type="entry name" value="Apaf_helical"/>
</dbReference>
<evidence type="ECO:0000256" key="4">
    <source>
        <dbReference type="ARBA" id="ARBA00022741"/>
    </source>
</evidence>
<sequence length="858" mass="98233">MADAAISFLINNVGQLLIQEGSKLVGVESQVKSLHDELNLIKEFLEDSEGNRDKVKELMSQIQAVAYRAEDVIDTYLVNKAKHERRNTLEKFWHGGDHAVMLRGVATDIEGINSDIRNIYANRDTYGIARRDASELEDRRRSLSRRRRNVEEDEVVGFTHDAEKVMELLRQGGRHRDVVSIFGMGGLGKTTLAKKIYNHSSMRNRFQCLAWVSVSQEFRHRELLLGILQCVTLATEVLQQLSDEKLVEELRKRLMDKQYLIVLDDVWTIQVWDEIKAAFPDNLNGSRILVTSRVKEVGLHASSIPPYFLPFLSDDESWELFSKKVFRGEVCPTHLERDGRLIAEKCQGLPLAIVVAAGLLVTRDKKTATWHEMATNFSWYLSRDPERCLDILALSYEDLPAYLKPCLLYFGVFPEDFEIPVRPLIRLWIAEGFVEKDNNREMEDIAEDYFEQLIDRSLIQVVRRRTDEGVKVCRIHDLLRDVCISEGRREKFLEAHQREVSTTSFSSTTTMFRRLSIHCRTSTYIPSIPSGPDSSRVRSLLCFGSSPGDRLSVETFKLLYKCFRLLRVLDLGKTIIHNVSPLVGKLILLRYLRMNAPYLREIPSFISELPSLQTLDLRESPVGSLTSNFWKMQQLRHLFLSQCGTVLRGRSTAMSNIQTLSSVHGSVAGFSPSWGITMFPNVKKLAVYGGSLYGFSKFERLRTLKIVGNIYRAIQPKDFPRCLTKLTMRTAEVSQGSTDTLGRLPNLLVLKFEGPWEKSAGLLFEERSFLQLQVLHFVDLSLVAWGVKSGALESLQYLLLHRCHRLTSIPDELKHVTTLRHVKTVRCSTTLEEDISLKLGKIRKDVQLDFSTSYTFFW</sequence>
<evidence type="ECO:0000256" key="2">
    <source>
        <dbReference type="ARBA" id="ARBA00022614"/>
    </source>
</evidence>
<evidence type="ECO:0000259" key="7">
    <source>
        <dbReference type="Pfam" id="PF00931"/>
    </source>
</evidence>
<keyword evidence="2" id="KW-0433">Leucine-rich repeat</keyword>
<keyword evidence="12" id="KW-1185">Reference proteome</keyword>
<dbReference type="Gene3D" id="1.10.8.430">
    <property type="entry name" value="Helical domain of apoptotic protease-activating factors"/>
    <property type="match status" value="1"/>
</dbReference>
<dbReference type="InterPro" id="IPR038005">
    <property type="entry name" value="RX-like_CC"/>
</dbReference>
<dbReference type="InterPro" id="IPR058922">
    <property type="entry name" value="WHD_DRP"/>
</dbReference>
<comment type="similarity">
    <text evidence="1">Belongs to the disease resistance NB-LRR family.</text>
</comment>
<dbReference type="GO" id="GO:0005524">
    <property type="term" value="F:ATP binding"/>
    <property type="evidence" value="ECO:0007669"/>
    <property type="project" value="UniProtKB-KW"/>
</dbReference>
<feature type="domain" description="Disease resistance R13L4/SHOC-2-like LRR" evidence="10">
    <location>
        <begin position="558"/>
        <end position="665"/>
    </location>
</feature>
<organism evidence="11 12">
    <name type="scientific">Escallonia rubra</name>
    <dbReference type="NCBI Taxonomy" id="112253"/>
    <lineage>
        <taxon>Eukaryota</taxon>
        <taxon>Viridiplantae</taxon>
        <taxon>Streptophyta</taxon>
        <taxon>Embryophyta</taxon>
        <taxon>Tracheophyta</taxon>
        <taxon>Spermatophyta</taxon>
        <taxon>Magnoliopsida</taxon>
        <taxon>eudicotyledons</taxon>
        <taxon>Gunneridae</taxon>
        <taxon>Pentapetalae</taxon>
        <taxon>asterids</taxon>
        <taxon>campanulids</taxon>
        <taxon>Escalloniales</taxon>
        <taxon>Escalloniaceae</taxon>
        <taxon>Escallonia</taxon>
    </lineage>
</organism>
<accession>A0AA88RML6</accession>
<feature type="domain" description="Disease resistance protein winged helix" evidence="9">
    <location>
        <begin position="412"/>
        <end position="482"/>
    </location>
</feature>
<evidence type="ECO:0000259" key="9">
    <source>
        <dbReference type="Pfam" id="PF23559"/>
    </source>
</evidence>
<evidence type="ECO:0000259" key="10">
    <source>
        <dbReference type="Pfam" id="PF23598"/>
    </source>
</evidence>
<evidence type="ECO:0000256" key="6">
    <source>
        <dbReference type="ARBA" id="ARBA00022840"/>
    </source>
</evidence>
<dbReference type="Pfam" id="PF00931">
    <property type="entry name" value="NB-ARC"/>
    <property type="match status" value="1"/>
</dbReference>
<dbReference type="Pfam" id="PF23559">
    <property type="entry name" value="WHD_DRP"/>
    <property type="match status" value="1"/>
</dbReference>
<dbReference type="InterPro" id="IPR044974">
    <property type="entry name" value="Disease_R_plants"/>
</dbReference>
<gene>
    <name evidence="11" type="ORF">RJ640_000247</name>
</gene>
<dbReference type="GO" id="GO:0043531">
    <property type="term" value="F:ADP binding"/>
    <property type="evidence" value="ECO:0007669"/>
    <property type="project" value="InterPro"/>
</dbReference>
<dbReference type="Gene3D" id="1.10.10.10">
    <property type="entry name" value="Winged helix-like DNA-binding domain superfamily/Winged helix DNA-binding domain"/>
    <property type="match status" value="1"/>
</dbReference>
<keyword evidence="5" id="KW-0611">Plant defense</keyword>
<keyword evidence="4" id="KW-0547">Nucleotide-binding</keyword>
<dbReference type="InterPro" id="IPR055414">
    <property type="entry name" value="LRR_R13L4/SHOC2-like"/>
</dbReference>
<dbReference type="InterPro" id="IPR036388">
    <property type="entry name" value="WH-like_DNA-bd_sf"/>
</dbReference>
<keyword evidence="6" id="KW-0067">ATP-binding</keyword>
<reference evidence="11" key="1">
    <citation type="submission" date="2022-12" db="EMBL/GenBank/DDBJ databases">
        <title>Draft genome assemblies for two species of Escallonia (Escalloniales).</title>
        <authorList>
            <person name="Chanderbali A."/>
            <person name="Dervinis C."/>
            <person name="Anghel I."/>
            <person name="Soltis D."/>
            <person name="Soltis P."/>
            <person name="Zapata F."/>
        </authorList>
    </citation>
    <scope>NUCLEOTIDE SEQUENCE</scope>
    <source>
        <strain evidence="11">UCBG92.1500</strain>
        <tissue evidence="11">Leaf</tissue>
    </source>
</reference>
<protein>
    <submittedName>
        <fullName evidence="11">Uncharacterized protein</fullName>
    </submittedName>
</protein>
<dbReference type="Pfam" id="PF18052">
    <property type="entry name" value="Rx_N"/>
    <property type="match status" value="1"/>
</dbReference>
<evidence type="ECO:0000256" key="5">
    <source>
        <dbReference type="ARBA" id="ARBA00022821"/>
    </source>
</evidence>
<dbReference type="FunFam" id="3.40.50.300:FF:001091">
    <property type="entry name" value="Probable disease resistance protein At1g61300"/>
    <property type="match status" value="1"/>
</dbReference>
<dbReference type="InterPro" id="IPR002182">
    <property type="entry name" value="NB-ARC"/>
</dbReference>
<dbReference type="Pfam" id="PF23598">
    <property type="entry name" value="LRR_14"/>
    <property type="match status" value="1"/>
</dbReference>
<comment type="caution">
    <text evidence="11">The sequence shown here is derived from an EMBL/GenBank/DDBJ whole genome shotgun (WGS) entry which is preliminary data.</text>
</comment>
<dbReference type="FunFam" id="1.10.10.10:FF:000322">
    <property type="entry name" value="Probable disease resistance protein At1g63360"/>
    <property type="match status" value="1"/>
</dbReference>
<proteinExistence type="inferred from homology"/>
<dbReference type="PANTHER" id="PTHR23155:SF1193">
    <property type="entry name" value="DISEASE RESISTANCE PROTEIN RPP13-RELATED"/>
    <property type="match status" value="1"/>
</dbReference>
<dbReference type="GO" id="GO:0051607">
    <property type="term" value="P:defense response to virus"/>
    <property type="evidence" value="ECO:0007669"/>
    <property type="project" value="UniProtKB-ARBA"/>
</dbReference>
<feature type="domain" description="NB-ARC" evidence="7">
    <location>
        <begin position="161"/>
        <end position="330"/>
    </location>
</feature>
<dbReference type="InterPro" id="IPR027417">
    <property type="entry name" value="P-loop_NTPase"/>
</dbReference>
<dbReference type="SUPFAM" id="SSF52058">
    <property type="entry name" value="L domain-like"/>
    <property type="match status" value="1"/>
</dbReference>
<dbReference type="Gene3D" id="3.40.50.300">
    <property type="entry name" value="P-loop containing nucleotide triphosphate hydrolases"/>
    <property type="match status" value="1"/>
</dbReference>
<dbReference type="GO" id="GO:0098542">
    <property type="term" value="P:defense response to other organism"/>
    <property type="evidence" value="ECO:0007669"/>
    <property type="project" value="TreeGrafter"/>
</dbReference>
<dbReference type="SUPFAM" id="SSF52540">
    <property type="entry name" value="P-loop containing nucleoside triphosphate hydrolases"/>
    <property type="match status" value="1"/>
</dbReference>
<evidence type="ECO:0000259" key="8">
    <source>
        <dbReference type="Pfam" id="PF18052"/>
    </source>
</evidence>